<dbReference type="SUPFAM" id="SSF54373">
    <property type="entry name" value="FAD-linked reductases, C-terminal domain"/>
    <property type="match status" value="1"/>
</dbReference>
<evidence type="ECO:0000256" key="1">
    <source>
        <dbReference type="ARBA" id="ARBA00001974"/>
    </source>
</evidence>
<dbReference type="Gene3D" id="3.50.50.60">
    <property type="entry name" value="FAD/NAD(P)-binding domain"/>
    <property type="match status" value="1"/>
</dbReference>
<dbReference type="PANTHER" id="PTHR13789:SF318">
    <property type="entry name" value="GERANYLGERANYL DIPHOSPHATE REDUCTASE"/>
    <property type="match status" value="1"/>
</dbReference>
<dbReference type="RefSeq" id="WP_261758879.1">
    <property type="nucleotide sequence ID" value="NZ_CP104562.2"/>
</dbReference>
<sequence length="408" mass="44646">MTSMEETVLVAGGGIGGLACALSIGVSGVPVTVLEQAGDFAEIGAGIQLGPNAMRVLSDWGLDVPLRSIASYPDDLRVRDSRDGRELGHLRLGATALSRFGQPYACVHRADFHQLLREAVRSRTPAKLRLQTTVKDFHVQSHGVHVTLDDGQTLSGAALIGCDGLWSRVRDGLLGAARPQFTGHLAYRGLVQADSVGLESRRNSVQLWLGARMHVVAYPVRDGRWINLVAVVHDGLGEDPDSDRPRRWAREARVEDLLVKTGPLAGHLRDLIDAVPVWTRWPLYDRRPLRGPSEHAIGPVALLGDAAHPLRPHLAQGAAMAIEDAWAIGQLIDRLAAPLDWAALFARYAAQRWERNARVQRMSQRNGRLYHASGLCRLGRNVGLRLLGEQVLVNRWLYGGPPEMHGRA</sequence>
<evidence type="ECO:0000256" key="4">
    <source>
        <dbReference type="ARBA" id="ARBA00023002"/>
    </source>
</evidence>
<proteinExistence type="predicted"/>
<gene>
    <name evidence="7" type="ORF">N4261_03740</name>
</gene>
<name>A0ABY6B2X0_9BURK</name>
<dbReference type="SUPFAM" id="SSF51905">
    <property type="entry name" value="FAD/NAD(P)-binding domain"/>
    <property type="match status" value="1"/>
</dbReference>
<organism evidence="7 8">
    <name type="scientific">Roseateles amylovorans</name>
    <dbReference type="NCBI Taxonomy" id="2978473"/>
    <lineage>
        <taxon>Bacteria</taxon>
        <taxon>Pseudomonadati</taxon>
        <taxon>Pseudomonadota</taxon>
        <taxon>Betaproteobacteria</taxon>
        <taxon>Burkholderiales</taxon>
        <taxon>Sphaerotilaceae</taxon>
        <taxon>Roseateles</taxon>
    </lineage>
</organism>
<accession>A0ABY6B2X0</accession>
<keyword evidence="2" id="KW-0285">Flavoprotein</keyword>
<dbReference type="EMBL" id="CP104562">
    <property type="protein sequence ID" value="UXH79059.1"/>
    <property type="molecule type" value="Genomic_DNA"/>
</dbReference>
<keyword evidence="8" id="KW-1185">Reference proteome</keyword>
<dbReference type="InterPro" id="IPR050493">
    <property type="entry name" value="FAD-dep_Monooxygenase_BioMet"/>
</dbReference>
<evidence type="ECO:0000259" key="6">
    <source>
        <dbReference type="Pfam" id="PF01494"/>
    </source>
</evidence>
<keyword evidence="3" id="KW-0274">FAD</keyword>
<evidence type="ECO:0000256" key="5">
    <source>
        <dbReference type="ARBA" id="ARBA00023033"/>
    </source>
</evidence>
<keyword evidence="4" id="KW-0560">Oxidoreductase</keyword>
<keyword evidence="5 7" id="KW-0503">Monooxygenase</keyword>
<evidence type="ECO:0000256" key="3">
    <source>
        <dbReference type="ARBA" id="ARBA00022827"/>
    </source>
</evidence>
<evidence type="ECO:0000313" key="8">
    <source>
        <dbReference type="Proteomes" id="UP001064933"/>
    </source>
</evidence>
<dbReference type="PANTHER" id="PTHR13789">
    <property type="entry name" value="MONOOXYGENASE"/>
    <property type="match status" value="1"/>
</dbReference>
<comment type="cofactor">
    <cofactor evidence="1">
        <name>FAD</name>
        <dbReference type="ChEBI" id="CHEBI:57692"/>
    </cofactor>
</comment>
<evidence type="ECO:0000256" key="2">
    <source>
        <dbReference type="ARBA" id="ARBA00022630"/>
    </source>
</evidence>
<dbReference type="InterPro" id="IPR002938">
    <property type="entry name" value="FAD-bd"/>
</dbReference>
<feature type="domain" description="FAD-binding" evidence="6">
    <location>
        <begin position="7"/>
        <end position="359"/>
    </location>
</feature>
<dbReference type="PRINTS" id="PR00420">
    <property type="entry name" value="RNGMNOXGNASE"/>
</dbReference>
<dbReference type="Proteomes" id="UP001064933">
    <property type="component" value="Chromosome"/>
</dbReference>
<protein>
    <submittedName>
        <fullName evidence="7">FAD-dependent monooxygenase</fullName>
    </submittedName>
</protein>
<dbReference type="GO" id="GO:0004497">
    <property type="term" value="F:monooxygenase activity"/>
    <property type="evidence" value="ECO:0007669"/>
    <property type="project" value="UniProtKB-KW"/>
</dbReference>
<dbReference type="InterPro" id="IPR036188">
    <property type="entry name" value="FAD/NAD-bd_sf"/>
</dbReference>
<reference evidence="7" key="1">
    <citation type="submission" date="2022-10" db="EMBL/GenBank/DDBJ databases">
        <title>Characterization and whole genome sequencing of a new Roseateles species, isolated from fresh water.</title>
        <authorList>
            <person name="Guliayeva D.Y."/>
            <person name="Akhremchuk A.E."/>
            <person name="Sikolenko M.A."/>
            <person name="Valentovich L.N."/>
            <person name="Sidarenka A.V."/>
        </authorList>
    </citation>
    <scope>NUCLEOTIDE SEQUENCE</scope>
    <source>
        <strain evidence="7">BIM B-1768</strain>
    </source>
</reference>
<evidence type="ECO:0000313" key="7">
    <source>
        <dbReference type="EMBL" id="UXH79059.1"/>
    </source>
</evidence>
<dbReference type="Pfam" id="PF01494">
    <property type="entry name" value="FAD_binding_3"/>
    <property type="match status" value="1"/>
</dbReference>